<keyword evidence="19 28" id="KW-0472">Membrane</keyword>
<keyword evidence="10" id="KW-0645">Protease</keyword>
<evidence type="ECO:0000256" key="13">
    <source>
        <dbReference type="ARBA" id="ARBA00022692"/>
    </source>
</evidence>
<dbReference type="AlphaFoldDB" id="A0A9D1SZ63"/>
<dbReference type="Proteomes" id="UP000886743">
    <property type="component" value="Unassembled WGS sequence"/>
</dbReference>
<comment type="similarity">
    <text evidence="5">In the N-terminal section; belongs to the glycosyltransferase 51 family.</text>
</comment>
<sequence length="760" mass="83336">MSRGLKIFLKVFLITFLVGALIVVAVIVSGCFGLFGLDSDFDVDALDLNYTSIVYYTDENGEPHELERLYKSQNRVWADITEIPKYMQDAIVSIEDERFYSHNGVDIPRTLKATFTYIFQGSSSFGGSTITQQLVKNITDDKAVTPDRKIREMWRAMSLERKYSKEQILELYLNTIYLANNCNGVQAAANKYFGKDVSELTLAQCASIAGITQYPSLYDPLVNPDKNIEKQHIVLDKMLELGKITQEEYDQAMAEELVFEDHEIKDSDHVQSYFIDQLINDLIRDLQNEKGYSADFAEKMVYNGGLKIYATIDPAVQEVMEEVYEDESNFPRVSGDVTPQSAMVVLDPQTGGIVGTVGGIGEKSGDRILNRASMSYRQPGSTIKPLSVYAPAIEQGKLMPSTLVEDAPIDINGWKPTNYYSGYRGTVTARTALKESMNTPAVRVLQEVGVDYSFDFMTEKLGFTSLVDNETRDDGRTYTDKNLSSLALGGLTDGLSATEMAAAYATFANNGLYNEPHTYTSVVNGEGETILEYDAEPTVAMSESTAFLVNSMLQSVISDGTGTAARLNVNLPAGGKTGTTDEQNDRWFAGFTPYYVGVVWYGYDQPQSLEFLTYHPCMPVWKKVMDQINKNLPAKDFDMPSTIEAAEVCSVTGKLASAGCTTITEYFKTGQRPTSYCTGHGGSVTETPPPSEEPQETPDTSQVTSTPTPTPTLGGTATSTPTPTPSSSVIPIPPSSPPVVTVPPSPTPATPPEDDIIVIE</sequence>
<accession>A0A9D1SZ63</accession>
<evidence type="ECO:0000256" key="18">
    <source>
        <dbReference type="ARBA" id="ARBA00022989"/>
    </source>
</evidence>
<comment type="pathway">
    <text evidence="3">Cell wall biogenesis; peptidoglycan biosynthesis.</text>
</comment>
<evidence type="ECO:0000256" key="21">
    <source>
        <dbReference type="ARBA" id="ARBA00023268"/>
    </source>
</evidence>
<dbReference type="EC" id="2.4.99.28" evidence="24"/>
<evidence type="ECO:0000256" key="1">
    <source>
        <dbReference type="ARBA" id="ARBA00002624"/>
    </source>
</evidence>
<dbReference type="PANTHER" id="PTHR32282">
    <property type="entry name" value="BINDING PROTEIN TRANSPEPTIDASE, PUTATIVE-RELATED"/>
    <property type="match status" value="1"/>
</dbReference>
<evidence type="ECO:0000256" key="11">
    <source>
        <dbReference type="ARBA" id="ARBA00022676"/>
    </source>
</evidence>
<evidence type="ECO:0000256" key="10">
    <source>
        <dbReference type="ARBA" id="ARBA00022670"/>
    </source>
</evidence>
<feature type="domain" description="Glycosyl transferase family 51" evidence="30">
    <location>
        <begin position="66"/>
        <end position="238"/>
    </location>
</feature>
<comment type="catalytic activity">
    <reaction evidence="23">
        <text>Preferential cleavage: (Ac)2-L-Lys-D-Ala-|-D-Ala. Also transpeptidation of peptidyl-alanyl moieties that are N-acyl substituents of D-alanine.</text>
        <dbReference type="EC" id="3.4.16.4"/>
    </reaction>
</comment>
<evidence type="ECO:0000256" key="23">
    <source>
        <dbReference type="ARBA" id="ARBA00034000"/>
    </source>
</evidence>
<keyword evidence="13 28" id="KW-0812">Transmembrane</keyword>
<dbReference type="SUPFAM" id="SSF53955">
    <property type="entry name" value="Lysozyme-like"/>
    <property type="match status" value="1"/>
</dbReference>
<dbReference type="Gene3D" id="3.40.710.10">
    <property type="entry name" value="DD-peptidase/beta-lactamase superfamily"/>
    <property type="match status" value="1"/>
</dbReference>
<keyword evidence="9" id="KW-0121">Carboxypeptidase</keyword>
<evidence type="ECO:0000256" key="12">
    <source>
        <dbReference type="ARBA" id="ARBA00022679"/>
    </source>
</evidence>
<feature type="region of interest" description="Disordered" evidence="27">
    <location>
        <begin position="671"/>
        <end position="760"/>
    </location>
</feature>
<keyword evidence="14" id="KW-0378">Hydrolase</keyword>
<dbReference type="GO" id="GO:0009002">
    <property type="term" value="F:serine-type D-Ala-D-Ala carboxypeptidase activity"/>
    <property type="evidence" value="ECO:0007669"/>
    <property type="project" value="UniProtKB-EC"/>
</dbReference>
<evidence type="ECO:0000256" key="26">
    <source>
        <dbReference type="ARBA" id="ARBA00060592"/>
    </source>
</evidence>
<comment type="pathway">
    <text evidence="26">Glycan biosynthesis.</text>
</comment>
<dbReference type="Pfam" id="PF00905">
    <property type="entry name" value="Transpeptidase"/>
    <property type="match status" value="1"/>
</dbReference>
<dbReference type="EMBL" id="DVOF01000072">
    <property type="protein sequence ID" value="HIV02423.1"/>
    <property type="molecule type" value="Genomic_DNA"/>
</dbReference>
<dbReference type="GO" id="GO:0008658">
    <property type="term" value="F:penicillin binding"/>
    <property type="evidence" value="ECO:0007669"/>
    <property type="project" value="InterPro"/>
</dbReference>
<keyword evidence="18 28" id="KW-1133">Transmembrane helix</keyword>
<dbReference type="InterPro" id="IPR001264">
    <property type="entry name" value="Glyco_trans_51"/>
</dbReference>
<dbReference type="SUPFAM" id="SSF56601">
    <property type="entry name" value="beta-lactamase/transpeptidase-like"/>
    <property type="match status" value="1"/>
</dbReference>
<evidence type="ECO:0000256" key="14">
    <source>
        <dbReference type="ARBA" id="ARBA00022801"/>
    </source>
</evidence>
<dbReference type="FunFam" id="1.10.3810.10:FF:000001">
    <property type="entry name" value="Penicillin-binding protein 1A"/>
    <property type="match status" value="1"/>
</dbReference>
<keyword evidence="15" id="KW-0133">Cell shape</keyword>
<reference evidence="31" key="2">
    <citation type="journal article" date="2021" name="PeerJ">
        <title>Extensive microbial diversity within the chicken gut microbiome revealed by metagenomics and culture.</title>
        <authorList>
            <person name="Gilroy R."/>
            <person name="Ravi A."/>
            <person name="Getino M."/>
            <person name="Pursley I."/>
            <person name="Horton D.L."/>
            <person name="Alikhan N.F."/>
            <person name="Baker D."/>
            <person name="Gharbi K."/>
            <person name="Hall N."/>
            <person name="Watson M."/>
            <person name="Adriaenssens E.M."/>
            <person name="Foster-Nyarko E."/>
            <person name="Jarju S."/>
            <person name="Secka A."/>
            <person name="Antonio M."/>
            <person name="Oren A."/>
            <person name="Chaudhuri R.R."/>
            <person name="La Ragione R."/>
            <person name="Hildebrand F."/>
            <person name="Pallen M.J."/>
        </authorList>
    </citation>
    <scope>NUCLEOTIDE SEQUENCE</scope>
    <source>
        <strain evidence="31">4920</strain>
    </source>
</reference>
<evidence type="ECO:0000259" key="29">
    <source>
        <dbReference type="Pfam" id="PF00905"/>
    </source>
</evidence>
<keyword evidence="21" id="KW-0511">Multifunctional enzyme</keyword>
<comment type="catalytic activity">
    <reaction evidence="25">
        <text>[GlcNAc-(1-&gt;4)-Mur2Ac(oyl-L-Ala-gamma-D-Glu-L-Lys-D-Ala-D-Ala)](n)-di-trans,octa-cis-undecaprenyl diphosphate + beta-D-GlcNAc-(1-&gt;4)-Mur2Ac(oyl-L-Ala-gamma-D-Glu-L-Lys-D-Ala-D-Ala)-di-trans,octa-cis-undecaprenyl diphosphate = [GlcNAc-(1-&gt;4)-Mur2Ac(oyl-L-Ala-gamma-D-Glu-L-Lys-D-Ala-D-Ala)](n+1)-di-trans,octa-cis-undecaprenyl diphosphate + di-trans,octa-cis-undecaprenyl diphosphate + H(+)</text>
        <dbReference type="Rhea" id="RHEA:23708"/>
        <dbReference type="Rhea" id="RHEA-COMP:9602"/>
        <dbReference type="Rhea" id="RHEA-COMP:9603"/>
        <dbReference type="ChEBI" id="CHEBI:15378"/>
        <dbReference type="ChEBI" id="CHEBI:58405"/>
        <dbReference type="ChEBI" id="CHEBI:60033"/>
        <dbReference type="ChEBI" id="CHEBI:78435"/>
        <dbReference type="EC" id="2.4.99.28"/>
    </reaction>
</comment>
<evidence type="ECO:0000256" key="22">
    <source>
        <dbReference type="ARBA" id="ARBA00023316"/>
    </source>
</evidence>
<feature type="domain" description="Penicillin-binding protein transpeptidase" evidence="29">
    <location>
        <begin position="342"/>
        <end position="594"/>
    </location>
</feature>
<dbReference type="EC" id="3.4.16.4" evidence="6"/>
<dbReference type="InterPro" id="IPR012338">
    <property type="entry name" value="Beta-lactam/transpept-like"/>
</dbReference>
<evidence type="ECO:0000256" key="27">
    <source>
        <dbReference type="SAM" id="MobiDB-lite"/>
    </source>
</evidence>
<keyword evidence="8" id="KW-1003">Cell membrane</keyword>
<keyword evidence="20" id="KW-0046">Antibiotic resistance</keyword>
<proteinExistence type="inferred from homology"/>
<evidence type="ECO:0000256" key="19">
    <source>
        <dbReference type="ARBA" id="ARBA00023136"/>
    </source>
</evidence>
<comment type="caution">
    <text evidence="31">The sequence shown here is derived from an EMBL/GenBank/DDBJ whole genome shotgun (WGS) entry which is preliminary data.</text>
</comment>
<dbReference type="GO" id="GO:0008360">
    <property type="term" value="P:regulation of cell shape"/>
    <property type="evidence" value="ECO:0007669"/>
    <property type="project" value="UniProtKB-KW"/>
</dbReference>
<gene>
    <name evidence="31" type="ORF">IAC74_02520</name>
</gene>
<dbReference type="GO" id="GO:0071555">
    <property type="term" value="P:cell wall organization"/>
    <property type="evidence" value="ECO:0007669"/>
    <property type="project" value="UniProtKB-KW"/>
</dbReference>
<dbReference type="GO" id="GO:0046677">
    <property type="term" value="P:response to antibiotic"/>
    <property type="evidence" value="ECO:0007669"/>
    <property type="project" value="UniProtKB-KW"/>
</dbReference>
<dbReference type="InterPro" id="IPR036950">
    <property type="entry name" value="PBP_transglycosylase"/>
</dbReference>
<evidence type="ECO:0000256" key="8">
    <source>
        <dbReference type="ARBA" id="ARBA00022475"/>
    </source>
</evidence>
<dbReference type="GO" id="GO:0005886">
    <property type="term" value="C:plasma membrane"/>
    <property type="evidence" value="ECO:0007669"/>
    <property type="project" value="UniProtKB-SubCell"/>
</dbReference>
<keyword evidence="22" id="KW-0961">Cell wall biogenesis/degradation</keyword>
<feature type="compositionally biased region" description="Low complexity" evidence="27">
    <location>
        <begin position="697"/>
        <end position="730"/>
    </location>
</feature>
<dbReference type="Gene3D" id="1.10.3810.10">
    <property type="entry name" value="Biosynthetic peptidoglycan transglycosylase-like"/>
    <property type="match status" value="1"/>
</dbReference>
<evidence type="ECO:0000259" key="30">
    <source>
        <dbReference type="Pfam" id="PF00912"/>
    </source>
</evidence>
<evidence type="ECO:0000256" key="25">
    <source>
        <dbReference type="ARBA" id="ARBA00049902"/>
    </source>
</evidence>
<evidence type="ECO:0000256" key="15">
    <source>
        <dbReference type="ARBA" id="ARBA00022960"/>
    </source>
</evidence>
<comment type="subcellular location">
    <subcellularLocation>
        <location evidence="2">Cell membrane</location>
        <topology evidence="2">Single-pass type II membrane protein</topology>
    </subcellularLocation>
</comment>
<name>A0A9D1SZ63_9FIRM</name>
<feature type="compositionally biased region" description="Pro residues" evidence="27">
    <location>
        <begin position="731"/>
        <end position="751"/>
    </location>
</feature>
<evidence type="ECO:0000313" key="32">
    <source>
        <dbReference type="Proteomes" id="UP000886743"/>
    </source>
</evidence>
<feature type="transmembrane region" description="Helical" evidence="28">
    <location>
        <begin position="12"/>
        <end position="37"/>
    </location>
</feature>
<dbReference type="PANTHER" id="PTHR32282:SF11">
    <property type="entry name" value="PENICILLIN-BINDING PROTEIN 1B"/>
    <property type="match status" value="1"/>
</dbReference>
<evidence type="ECO:0000256" key="3">
    <source>
        <dbReference type="ARBA" id="ARBA00004752"/>
    </source>
</evidence>
<keyword evidence="17" id="KW-0573">Peptidoglycan synthesis</keyword>
<keyword evidence="11" id="KW-0328">Glycosyltransferase</keyword>
<comment type="function">
    <text evidence="1">Cell wall formation. Synthesis of cross-linked peptidoglycan from the lipid intermediates. The enzyme has a penicillin-insensitive transglycosylase N-terminal domain (formation of linear glycan strands) and a penicillin-sensitive transpeptidase C-terminal domain (cross-linking of the peptide subunits).</text>
</comment>
<keyword evidence="16" id="KW-0735">Signal-anchor</keyword>
<dbReference type="Pfam" id="PF00912">
    <property type="entry name" value="Transgly"/>
    <property type="match status" value="1"/>
</dbReference>
<reference evidence="31" key="1">
    <citation type="submission" date="2020-10" db="EMBL/GenBank/DDBJ databases">
        <authorList>
            <person name="Gilroy R."/>
        </authorList>
    </citation>
    <scope>NUCLEOTIDE SEQUENCE</scope>
    <source>
        <strain evidence="31">4920</strain>
    </source>
</reference>
<evidence type="ECO:0000256" key="20">
    <source>
        <dbReference type="ARBA" id="ARBA00023251"/>
    </source>
</evidence>
<evidence type="ECO:0000256" key="9">
    <source>
        <dbReference type="ARBA" id="ARBA00022645"/>
    </source>
</evidence>
<evidence type="ECO:0000256" key="7">
    <source>
        <dbReference type="ARBA" id="ARBA00018638"/>
    </source>
</evidence>
<dbReference type="NCBIfam" id="TIGR02074">
    <property type="entry name" value="PBP_1a_fam"/>
    <property type="match status" value="1"/>
</dbReference>
<evidence type="ECO:0000256" key="24">
    <source>
        <dbReference type="ARBA" id="ARBA00044770"/>
    </source>
</evidence>
<dbReference type="PROSITE" id="PS51257">
    <property type="entry name" value="PROKAR_LIPOPROTEIN"/>
    <property type="match status" value="1"/>
</dbReference>
<evidence type="ECO:0000256" key="28">
    <source>
        <dbReference type="SAM" id="Phobius"/>
    </source>
</evidence>
<dbReference type="InterPro" id="IPR023346">
    <property type="entry name" value="Lysozyme-like_dom_sf"/>
</dbReference>
<comment type="similarity">
    <text evidence="4">In the C-terminal section; belongs to the transpeptidase family.</text>
</comment>
<dbReference type="GO" id="GO:0006508">
    <property type="term" value="P:proteolysis"/>
    <property type="evidence" value="ECO:0007669"/>
    <property type="project" value="UniProtKB-KW"/>
</dbReference>
<evidence type="ECO:0000313" key="31">
    <source>
        <dbReference type="EMBL" id="HIV02423.1"/>
    </source>
</evidence>
<dbReference type="InterPro" id="IPR001460">
    <property type="entry name" value="PCN-bd_Tpept"/>
</dbReference>
<evidence type="ECO:0000256" key="2">
    <source>
        <dbReference type="ARBA" id="ARBA00004401"/>
    </source>
</evidence>
<evidence type="ECO:0000256" key="16">
    <source>
        <dbReference type="ARBA" id="ARBA00022968"/>
    </source>
</evidence>
<evidence type="ECO:0000256" key="4">
    <source>
        <dbReference type="ARBA" id="ARBA00007090"/>
    </source>
</evidence>
<dbReference type="GO" id="GO:0008955">
    <property type="term" value="F:peptidoglycan glycosyltransferase activity"/>
    <property type="evidence" value="ECO:0007669"/>
    <property type="project" value="UniProtKB-EC"/>
</dbReference>
<dbReference type="GO" id="GO:0009252">
    <property type="term" value="P:peptidoglycan biosynthetic process"/>
    <property type="evidence" value="ECO:0007669"/>
    <property type="project" value="UniProtKB-KW"/>
</dbReference>
<dbReference type="GO" id="GO:0030288">
    <property type="term" value="C:outer membrane-bounded periplasmic space"/>
    <property type="evidence" value="ECO:0007669"/>
    <property type="project" value="TreeGrafter"/>
</dbReference>
<keyword evidence="12" id="KW-0808">Transferase</keyword>
<dbReference type="InterPro" id="IPR050396">
    <property type="entry name" value="Glycosyltr_51/Transpeptidase"/>
</dbReference>
<evidence type="ECO:0000256" key="17">
    <source>
        <dbReference type="ARBA" id="ARBA00022984"/>
    </source>
</evidence>
<evidence type="ECO:0000256" key="6">
    <source>
        <dbReference type="ARBA" id="ARBA00012448"/>
    </source>
</evidence>
<protein>
    <recommendedName>
        <fullName evidence="7">Penicillin-binding protein 1A</fullName>
        <ecNumber evidence="24">2.4.99.28</ecNumber>
        <ecNumber evidence="6">3.4.16.4</ecNumber>
    </recommendedName>
</protein>
<organism evidence="31 32">
    <name type="scientific">Candidatus Aphodoplasma excrementigallinarum</name>
    <dbReference type="NCBI Taxonomy" id="2840673"/>
    <lineage>
        <taxon>Bacteria</taxon>
        <taxon>Bacillati</taxon>
        <taxon>Bacillota</taxon>
        <taxon>Clostridia</taxon>
        <taxon>Eubacteriales</taxon>
        <taxon>Candidatus Aphodoplasma</taxon>
    </lineage>
</organism>
<evidence type="ECO:0000256" key="5">
    <source>
        <dbReference type="ARBA" id="ARBA00007739"/>
    </source>
</evidence>